<evidence type="ECO:0000313" key="2">
    <source>
        <dbReference type="Proteomes" id="UP000283387"/>
    </source>
</evidence>
<dbReference type="NCBIfam" id="NF046079">
    <property type="entry name" value="HAD_phos_BT0820"/>
    <property type="match status" value="1"/>
</dbReference>
<gene>
    <name evidence="1" type="ORF">BC643_4050</name>
</gene>
<dbReference type="Gene3D" id="3.40.50.1000">
    <property type="entry name" value="HAD superfamily/HAD-like"/>
    <property type="match status" value="1"/>
</dbReference>
<protein>
    <recommendedName>
        <fullName evidence="3">Hydrolase</fullName>
    </recommendedName>
</protein>
<comment type="caution">
    <text evidence="1">The sequence shown here is derived from an EMBL/GenBank/DDBJ whole genome shotgun (WGS) entry which is preliminary data.</text>
</comment>
<reference evidence="1 2" key="1">
    <citation type="submission" date="2018-09" db="EMBL/GenBank/DDBJ databases">
        <title>Genomic Encyclopedia of Archaeal and Bacterial Type Strains, Phase II (KMG-II): from individual species to whole genera.</title>
        <authorList>
            <person name="Goeker M."/>
        </authorList>
    </citation>
    <scope>NUCLEOTIDE SEQUENCE [LARGE SCALE GENOMIC DNA]</scope>
    <source>
        <strain evidence="1 2">DSM 27148</strain>
    </source>
</reference>
<organism evidence="1 2">
    <name type="scientific">Mangrovibacterium diazotrophicum</name>
    <dbReference type="NCBI Taxonomy" id="1261403"/>
    <lineage>
        <taxon>Bacteria</taxon>
        <taxon>Pseudomonadati</taxon>
        <taxon>Bacteroidota</taxon>
        <taxon>Bacteroidia</taxon>
        <taxon>Marinilabiliales</taxon>
        <taxon>Prolixibacteraceae</taxon>
        <taxon>Mangrovibacterium</taxon>
    </lineage>
</organism>
<dbReference type="InterPro" id="IPR023214">
    <property type="entry name" value="HAD_sf"/>
</dbReference>
<keyword evidence="2" id="KW-1185">Reference proteome</keyword>
<dbReference type="EMBL" id="RAPN01000004">
    <property type="protein sequence ID" value="RKD86359.1"/>
    <property type="molecule type" value="Genomic_DNA"/>
</dbReference>
<dbReference type="Proteomes" id="UP000283387">
    <property type="component" value="Unassembled WGS sequence"/>
</dbReference>
<dbReference type="AlphaFoldDB" id="A0A419VW14"/>
<dbReference type="PIRSF" id="PIRSF020079">
    <property type="entry name" value="UCP020079"/>
    <property type="match status" value="1"/>
</dbReference>
<dbReference type="OrthoDB" id="5431039at2"/>
<sequence length="115" mass="13197">MVLAIDFDGTIVEHKYPKLGKEIPMAVQMLKQLKQDGHTLILWTVRDGKELDDALQFCNSRGLEFHAVNRSHPEEVYDCQNISRKITADLFVDDRNLGGLPPWEEIYSKISKQKA</sequence>
<dbReference type="InterPro" id="IPR036412">
    <property type="entry name" value="HAD-like_sf"/>
</dbReference>
<dbReference type="SUPFAM" id="SSF56784">
    <property type="entry name" value="HAD-like"/>
    <property type="match status" value="1"/>
</dbReference>
<dbReference type="RefSeq" id="WP_147377284.1">
    <property type="nucleotide sequence ID" value="NZ_RAPN01000004.1"/>
</dbReference>
<evidence type="ECO:0008006" key="3">
    <source>
        <dbReference type="Google" id="ProtNLM"/>
    </source>
</evidence>
<name>A0A419VW14_9BACT</name>
<proteinExistence type="predicted"/>
<evidence type="ECO:0000313" key="1">
    <source>
        <dbReference type="EMBL" id="RKD86359.1"/>
    </source>
</evidence>
<accession>A0A419VW14</accession>
<dbReference type="InterPro" id="IPR016769">
    <property type="entry name" value="Phage_SP01_Orf1"/>
</dbReference>